<dbReference type="EMBL" id="JBCEZU010000145">
    <property type="protein sequence ID" value="KAK9524493.1"/>
    <property type="molecule type" value="Genomic_DNA"/>
</dbReference>
<dbReference type="SUPFAM" id="SSF48726">
    <property type="entry name" value="Immunoglobulin"/>
    <property type="match status" value="1"/>
</dbReference>
<evidence type="ECO:0000256" key="2">
    <source>
        <dbReference type="SAM" id="Phobius"/>
    </source>
</evidence>
<feature type="transmembrane region" description="Helical" evidence="2">
    <location>
        <begin position="156"/>
        <end position="180"/>
    </location>
</feature>
<feature type="chain" id="PRO_5043855862" description="Ig-like domain-containing protein" evidence="3">
    <location>
        <begin position="25"/>
        <end position="239"/>
    </location>
</feature>
<dbReference type="InterPro" id="IPR003599">
    <property type="entry name" value="Ig_sub"/>
</dbReference>
<keyword evidence="2" id="KW-0472">Membrane</keyword>
<dbReference type="GO" id="GO:0019815">
    <property type="term" value="C:B cell receptor complex"/>
    <property type="evidence" value="ECO:0007669"/>
    <property type="project" value="TreeGrafter"/>
</dbReference>
<name>A0AAW1EQH2_ZOAVI</name>
<accession>A0AAW1EQH2</accession>
<dbReference type="PANTHER" id="PTHR14334">
    <property type="entry name" value="B-CELL ANTIGEN RECEPTOR COMPLEX-ASSOCIATED PROTEIN"/>
    <property type="match status" value="1"/>
</dbReference>
<dbReference type="PANTHER" id="PTHR14334:SF3">
    <property type="entry name" value="TRANSMEMBRANE AND IMMUNOGLOBULIN DOMAIN CONTAINING 2"/>
    <property type="match status" value="1"/>
</dbReference>
<dbReference type="InterPro" id="IPR013783">
    <property type="entry name" value="Ig-like_fold"/>
</dbReference>
<dbReference type="GO" id="GO:0030183">
    <property type="term" value="P:B cell differentiation"/>
    <property type="evidence" value="ECO:0007669"/>
    <property type="project" value="TreeGrafter"/>
</dbReference>
<dbReference type="AlphaFoldDB" id="A0AAW1EQH2"/>
<gene>
    <name evidence="5" type="ORF">VZT92_016884</name>
</gene>
<dbReference type="InterPro" id="IPR036179">
    <property type="entry name" value="Ig-like_dom_sf"/>
</dbReference>
<organism evidence="5 6">
    <name type="scientific">Zoarces viviparus</name>
    <name type="common">Viviparous eelpout</name>
    <name type="synonym">Blennius viviparus</name>
    <dbReference type="NCBI Taxonomy" id="48416"/>
    <lineage>
        <taxon>Eukaryota</taxon>
        <taxon>Metazoa</taxon>
        <taxon>Chordata</taxon>
        <taxon>Craniata</taxon>
        <taxon>Vertebrata</taxon>
        <taxon>Euteleostomi</taxon>
        <taxon>Actinopterygii</taxon>
        <taxon>Neopterygii</taxon>
        <taxon>Teleostei</taxon>
        <taxon>Neoteleostei</taxon>
        <taxon>Acanthomorphata</taxon>
        <taxon>Eupercaria</taxon>
        <taxon>Perciformes</taxon>
        <taxon>Cottioidei</taxon>
        <taxon>Zoarcales</taxon>
        <taxon>Zoarcidae</taxon>
        <taxon>Zoarcinae</taxon>
        <taxon>Zoarces</taxon>
    </lineage>
</organism>
<sequence length="239" mass="26463">MKLLLSSLLLASLCALSSWSVSSPDTPAVTQSPDVSVVEGGTVNISCCWTREFERVRVQWLKNQTDIKNETFNMKKRSRGSLPEETSNCSNLTFMNVTREDSGRYICMMILEIPVLTRIGGNGTVITVTARDNTEDNTEDYTEGGGHPVSTSNLTLTAVIITLAVVAPLLLIALVCFCSLRRRQVQAARVIYEVPHIDSEEVEMDKHSTGSSRGSTQWCQVPVYESVDYFERVETKESG</sequence>
<feature type="domain" description="Ig-like" evidence="4">
    <location>
        <begin position="27"/>
        <end position="107"/>
    </location>
</feature>
<dbReference type="SMART" id="SM00409">
    <property type="entry name" value="IG"/>
    <property type="match status" value="1"/>
</dbReference>
<dbReference type="GO" id="GO:0050853">
    <property type="term" value="P:B cell receptor signaling pathway"/>
    <property type="evidence" value="ECO:0007669"/>
    <property type="project" value="TreeGrafter"/>
</dbReference>
<dbReference type="GO" id="GO:0009897">
    <property type="term" value="C:external side of plasma membrane"/>
    <property type="evidence" value="ECO:0007669"/>
    <property type="project" value="TreeGrafter"/>
</dbReference>
<keyword evidence="1" id="KW-0393">Immunoglobulin domain</keyword>
<keyword evidence="2" id="KW-1133">Transmembrane helix</keyword>
<evidence type="ECO:0000259" key="4">
    <source>
        <dbReference type="PROSITE" id="PS50835"/>
    </source>
</evidence>
<dbReference type="Gene3D" id="2.60.40.10">
    <property type="entry name" value="Immunoglobulins"/>
    <property type="match status" value="1"/>
</dbReference>
<dbReference type="PROSITE" id="PS50835">
    <property type="entry name" value="IG_LIKE"/>
    <property type="match status" value="1"/>
</dbReference>
<feature type="signal peptide" evidence="3">
    <location>
        <begin position="1"/>
        <end position="24"/>
    </location>
</feature>
<evidence type="ECO:0000313" key="5">
    <source>
        <dbReference type="EMBL" id="KAK9524493.1"/>
    </source>
</evidence>
<evidence type="ECO:0000256" key="1">
    <source>
        <dbReference type="ARBA" id="ARBA00023319"/>
    </source>
</evidence>
<keyword evidence="3" id="KW-0732">Signal</keyword>
<evidence type="ECO:0000256" key="3">
    <source>
        <dbReference type="SAM" id="SignalP"/>
    </source>
</evidence>
<dbReference type="Proteomes" id="UP001488805">
    <property type="component" value="Unassembled WGS sequence"/>
</dbReference>
<protein>
    <recommendedName>
        <fullName evidence="4">Ig-like domain-containing protein</fullName>
    </recommendedName>
</protein>
<keyword evidence="2" id="KW-0812">Transmembrane</keyword>
<comment type="caution">
    <text evidence="5">The sequence shown here is derived from an EMBL/GenBank/DDBJ whole genome shotgun (WGS) entry which is preliminary data.</text>
</comment>
<dbReference type="Pfam" id="PF13927">
    <property type="entry name" value="Ig_3"/>
    <property type="match status" value="1"/>
</dbReference>
<evidence type="ECO:0000313" key="6">
    <source>
        <dbReference type="Proteomes" id="UP001488805"/>
    </source>
</evidence>
<keyword evidence="6" id="KW-1185">Reference proteome</keyword>
<dbReference type="InterPro" id="IPR007110">
    <property type="entry name" value="Ig-like_dom"/>
</dbReference>
<reference evidence="5 6" key="1">
    <citation type="journal article" date="2024" name="Genome Biol. Evol.">
        <title>Chromosome-level genome assembly of the viviparous eelpout Zoarces viviparus.</title>
        <authorList>
            <person name="Fuhrmann N."/>
            <person name="Brasseur M.V."/>
            <person name="Bakowski C.E."/>
            <person name="Podsiadlowski L."/>
            <person name="Prost S."/>
            <person name="Krehenwinkel H."/>
            <person name="Mayer C."/>
        </authorList>
    </citation>
    <scope>NUCLEOTIDE SEQUENCE [LARGE SCALE GENOMIC DNA]</scope>
    <source>
        <strain evidence="5">NO-MEL_2022_Ind0_liver</strain>
    </source>
</reference>
<proteinExistence type="predicted"/>